<evidence type="ECO:0000313" key="3">
    <source>
        <dbReference type="Proteomes" id="UP001345827"/>
    </source>
</evidence>
<dbReference type="PANTHER" id="PTHR43130">
    <property type="entry name" value="ARAC-FAMILY TRANSCRIPTIONAL REGULATOR"/>
    <property type="match status" value="1"/>
</dbReference>
<dbReference type="Pfam" id="PF01965">
    <property type="entry name" value="DJ-1_PfpI"/>
    <property type="match status" value="1"/>
</dbReference>
<dbReference type="InterPro" id="IPR002818">
    <property type="entry name" value="DJ-1/PfpI"/>
</dbReference>
<evidence type="ECO:0000313" key="2">
    <source>
        <dbReference type="EMBL" id="KAK5531938.1"/>
    </source>
</evidence>
<reference evidence="2 3" key="1">
    <citation type="submission" date="2023-06" db="EMBL/GenBank/DDBJ databases">
        <title>Black Yeasts Isolated from many extreme environments.</title>
        <authorList>
            <person name="Coleine C."/>
            <person name="Stajich J.E."/>
            <person name="Selbmann L."/>
        </authorList>
    </citation>
    <scope>NUCLEOTIDE SEQUENCE [LARGE SCALE GENOMIC DNA]</scope>
    <source>
        <strain evidence="2 3">CCFEE 5887</strain>
    </source>
</reference>
<comment type="caution">
    <text evidence="2">The sequence shown here is derived from an EMBL/GenBank/DDBJ whole genome shotgun (WGS) entry which is preliminary data.</text>
</comment>
<dbReference type="PANTHER" id="PTHR43130:SF7">
    <property type="entry name" value="DJ-1_PFPI DOMAIN-CONTAINING PROTEIN"/>
    <property type="match status" value="1"/>
</dbReference>
<sequence length="245" mass="26900">MAPFHIGALVYNYQAIDVIGPFDLLNSSGKALLTALTYYTPAIDEALLSRAPDFVFHHIGQSLEPVHLLSSSITIVPTTTLEDCPQLDALLIGGPNIADFELSPKYADFIRDHVASGKLVFSTCTGSGVLASTGVLDGKTATINNFEYAYTIREYPKVNWTKEQKWVVDGNIWTGSGAVAGMDMIAHWIKENYGLDVLTLGAAGLDYEPRDIGGRFDTVLKQRKTQRLLLQAPLLKSREDILQRL</sequence>
<gene>
    <name evidence="2" type="ORF">LTR25_008268</name>
</gene>
<dbReference type="Gene3D" id="3.40.50.880">
    <property type="match status" value="1"/>
</dbReference>
<protein>
    <recommendedName>
        <fullName evidence="1">DJ-1/PfpI domain-containing protein</fullName>
    </recommendedName>
</protein>
<accession>A0AAV9PZX4</accession>
<feature type="domain" description="DJ-1/PfpI" evidence="1">
    <location>
        <begin position="59"/>
        <end position="190"/>
    </location>
</feature>
<dbReference type="EMBL" id="JAXLQG010000016">
    <property type="protein sequence ID" value="KAK5531938.1"/>
    <property type="molecule type" value="Genomic_DNA"/>
</dbReference>
<dbReference type="AlphaFoldDB" id="A0AAV9PZX4"/>
<organism evidence="2 3">
    <name type="scientific">Vermiconidia calcicola</name>
    <dbReference type="NCBI Taxonomy" id="1690605"/>
    <lineage>
        <taxon>Eukaryota</taxon>
        <taxon>Fungi</taxon>
        <taxon>Dikarya</taxon>
        <taxon>Ascomycota</taxon>
        <taxon>Pezizomycotina</taxon>
        <taxon>Dothideomycetes</taxon>
        <taxon>Dothideomycetidae</taxon>
        <taxon>Mycosphaerellales</taxon>
        <taxon>Extremaceae</taxon>
        <taxon>Vermiconidia</taxon>
    </lineage>
</organism>
<proteinExistence type="predicted"/>
<dbReference type="InterPro" id="IPR029062">
    <property type="entry name" value="Class_I_gatase-like"/>
</dbReference>
<dbReference type="InterPro" id="IPR052158">
    <property type="entry name" value="INH-QAR"/>
</dbReference>
<name>A0AAV9PZX4_9PEZI</name>
<keyword evidence="3" id="KW-1185">Reference proteome</keyword>
<dbReference type="Proteomes" id="UP001345827">
    <property type="component" value="Unassembled WGS sequence"/>
</dbReference>
<evidence type="ECO:0000259" key="1">
    <source>
        <dbReference type="Pfam" id="PF01965"/>
    </source>
</evidence>
<dbReference type="SUPFAM" id="SSF52317">
    <property type="entry name" value="Class I glutamine amidotransferase-like"/>
    <property type="match status" value="1"/>
</dbReference>
<dbReference type="CDD" id="cd03139">
    <property type="entry name" value="GATase1_PfpI_2"/>
    <property type="match status" value="1"/>
</dbReference>